<gene>
    <name evidence="1" type="ORF">E5J99_03275</name>
</gene>
<evidence type="ECO:0000313" key="1">
    <source>
        <dbReference type="EMBL" id="TGE19275.1"/>
    </source>
</evidence>
<reference evidence="1 2" key="1">
    <citation type="submission" date="2019-04" db="EMBL/GenBank/DDBJ databases">
        <authorList>
            <person name="Feng G."/>
            <person name="Zhang J."/>
            <person name="Zhu H."/>
        </authorList>
    </citation>
    <scope>NUCLEOTIDE SEQUENCE [LARGE SCALE GENOMIC DNA]</scope>
    <source>
        <strain evidence="1 2">JCM 17223</strain>
    </source>
</reference>
<comment type="caution">
    <text evidence="1">The sequence shown here is derived from an EMBL/GenBank/DDBJ whole genome shotgun (WGS) entry which is preliminary data.</text>
</comment>
<accession>A0A4Z0PPF3</accession>
<organism evidence="1 2">
    <name type="scientific">Hymenobacter elongatus</name>
    <dbReference type="NCBI Taxonomy" id="877208"/>
    <lineage>
        <taxon>Bacteria</taxon>
        <taxon>Pseudomonadati</taxon>
        <taxon>Bacteroidota</taxon>
        <taxon>Cytophagia</taxon>
        <taxon>Cytophagales</taxon>
        <taxon>Hymenobacteraceae</taxon>
        <taxon>Hymenobacter</taxon>
    </lineage>
</organism>
<keyword evidence="2" id="KW-1185">Reference proteome</keyword>
<protein>
    <submittedName>
        <fullName evidence="1">Uncharacterized protein</fullName>
    </submittedName>
</protein>
<name>A0A4Z0PPF3_9BACT</name>
<dbReference type="Proteomes" id="UP000297739">
    <property type="component" value="Unassembled WGS sequence"/>
</dbReference>
<sequence>MMTIPDHQKRVTNNPKISVKTPRAASTFTLLNPKRLEVTVLEPEQFFPTGQWNCDFVFQAPAASAEIYVELKGSDFLHALEQLANTIKLLKSPLQPKKCFVVIRRSPSIDTKMQKLLLDFGRRNKCTIKPKTQHCEHSL</sequence>
<proteinExistence type="predicted"/>
<dbReference type="OrthoDB" id="1049671at2"/>
<dbReference type="EMBL" id="SRLD01000004">
    <property type="protein sequence ID" value="TGE19275.1"/>
    <property type="molecule type" value="Genomic_DNA"/>
</dbReference>
<dbReference type="AlphaFoldDB" id="A0A4Z0PPF3"/>
<evidence type="ECO:0000313" key="2">
    <source>
        <dbReference type="Proteomes" id="UP000297739"/>
    </source>
</evidence>